<gene>
    <name evidence="3" type="ORF">H8R10_05775</name>
</gene>
<dbReference type="RefSeq" id="WP_191071758.1">
    <property type="nucleotide sequence ID" value="NZ_CP060506.1"/>
</dbReference>
<proteinExistence type="predicted"/>
<organism evidence="3 4">
    <name type="scientific">Nanchangia anserum</name>
    <dbReference type="NCBI Taxonomy" id="2692125"/>
    <lineage>
        <taxon>Bacteria</taxon>
        <taxon>Bacillati</taxon>
        <taxon>Actinomycetota</taxon>
        <taxon>Actinomycetes</taxon>
        <taxon>Actinomycetales</taxon>
        <taxon>Actinomycetaceae</taxon>
        <taxon>Nanchangia</taxon>
    </lineage>
</organism>
<dbReference type="GO" id="GO:0016787">
    <property type="term" value="F:hydrolase activity"/>
    <property type="evidence" value="ECO:0007669"/>
    <property type="project" value="UniProtKB-KW"/>
</dbReference>
<evidence type="ECO:0000313" key="4">
    <source>
        <dbReference type="Proteomes" id="UP000627538"/>
    </source>
</evidence>
<keyword evidence="4" id="KW-1185">Reference proteome</keyword>
<dbReference type="AlphaFoldDB" id="A0A8I0GGS8"/>
<dbReference type="InterPro" id="IPR013094">
    <property type="entry name" value="AB_hydrolase_3"/>
</dbReference>
<dbReference type="EMBL" id="JACRUO010000001">
    <property type="protein sequence ID" value="MBD3689734.1"/>
    <property type="molecule type" value="Genomic_DNA"/>
</dbReference>
<dbReference type="Proteomes" id="UP000627538">
    <property type="component" value="Unassembled WGS sequence"/>
</dbReference>
<name>A0A8I0GGS8_9ACTO</name>
<evidence type="ECO:0000256" key="1">
    <source>
        <dbReference type="ARBA" id="ARBA00022801"/>
    </source>
</evidence>
<dbReference type="InterPro" id="IPR029058">
    <property type="entry name" value="AB_hydrolase_fold"/>
</dbReference>
<feature type="domain" description="Alpha/beta hydrolase fold-3" evidence="2">
    <location>
        <begin position="94"/>
        <end position="312"/>
    </location>
</feature>
<evidence type="ECO:0000313" key="3">
    <source>
        <dbReference type="EMBL" id="MBD3689734.1"/>
    </source>
</evidence>
<comment type="caution">
    <text evidence="3">The sequence shown here is derived from an EMBL/GenBank/DDBJ whole genome shotgun (WGS) entry which is preliminary data.</text>
</comment>
<reference evidence="3 4" key="1">
    <citation type="submission" date="2020-08" db="EMBL/GenBank/DDBJ databases">
        <title>Winkia gen. nov., sp. nov., isolated from faeces of the Anser albifrons in China.</title>
        <authorList>
            <person name="Liu Q."/>
        </authorList>
    </citation>
    <scope>NUCLEOTIDE SEQUENCE [LARGE SCALE GENOMIC DNA]</scope>
    <source>
        <strain evidence="3 4">C62</strain>
    </source>
</reference>
<dbReference type="InterPro" id="IPR050300">
    <property type="entry name" value="GDXG_lipolytic_enzyme"/>
</dbReference>
<sequence>MIVTTTYPEKAGRLLGAHAERIHLVADLPPHREWTEEHARIGAAFDAPVEPIELPEVDTTNLSVPGPRGPIGVCLYTPQVLVEADEDGRRPAFVWIHGGAFISGDLDGPEADHTSRRIAHATGIPVISVDYRLCRDGVCHPAPHDDVWAAYLWVREGGHGIATDPARVVVGGASAGGCLAGTIGVHGRDAATSPAAVVLIYPTCHYPVPAPDAELSHLLDQLPPLFRSDSSDHDALNWNYLGGRADQPPGHVDNIGWALPGQADDLTGFPPTYIENCEFDELRASGEKFATQLREVGCDVEMHTVPGEIHGHLSVPGLPSATQTCANMATYLKAVTTR</sequence>
<dbReference type="PANTHER" id="PTHR48081">
    <property type="entry name" value="AB HYDROLASE SUPERFAMILY PROTEIN C4A8.06C"/>
    <property type="match status" value="1"/>
</dbReference>
<dbReference type="Gene3D" id="3.40.50.1820">
    <property type="entry name" value="alpha/beta hydrolase"/>
    <property type="match status" value="1"/>
</dbReference>
<dbReference type="SUPFAM" id="SSF53474">
    <property type="entry name" value="alpha/beta-Hydrolases"/>
    <property type="match status" value="1"/>
</dbReference>
<keyword evidence="1 3" id="KW-0378">Hydrolase</keyword>
<protein>
    <submittedName>
        <fullName evidence="3">Alpha/beta hydrolase</fullName>
    </submittedName>
</protein>
<accession>A0A8I0GGS8</accession>
<dbReference type="Pfam" id="PF07859">
    <property type="entry name" value="Abhydrolase_3"/>
    <property type="match status" value="1"/>
</dbReference>
<evidence type="ECO:0000259" key="2">
    <source>
        <dbReference type="Pfam" id="PF07859"/>
    </source>
</evidence>